<keyword evidence="4 5" id="KW-0472">Membrane</keyword>
<evidence type="ECO:0000256" key="3">
    <source>
        <dbReference type="ARBA" id="ARBA00022989"/>
    </source>
</evidence>
<evidence type="ECO:0000313" key="8">
    <source>
        <dbReference type="Proteomes" id="UP000218238"/>
    </source>
</evidence>
<keyword evidence="8" id="KW-1185">Reference proteome</keyword>
<keyword evidence="2 5" id="KW-0812">Transmembrane</keyword>
<dbReference type="Proteomes" id="UP000218238">
    <property type="component" value="Unassembled WGS sequence"/>
</dbReference>
<keyword evidence="5" id="KW-0813">Transport</keyword>
<dbReference type="PROSITE" id="PS51012">
    <property type="entry name" value="ABC_TM2"/>
    <property type="match status" value="1"/>
</dbReference>
<accession>A0A2A2TQP5</accession>
<dbReference type="EMBL" id="NTFS01000001">
    <property type="protein sequence ID" value="PAX60760.1"/>
    <property type="molecule type" value="Genomic_DNA"/>
</dbReference>
<dbReference type="AlphaFoldDB" id="A0A2A2TQP5"/>
<dbReference type="GO" id="GO:0005886">
    <property type="term" value="C:plasma membrane"/>
    <property type="evidence" value="ECO:0007669"/>
    <property type="project" value="UniProtKB-SubCell"/>
</dbReference>
<proteinExistence type="inferred from homology"/>
<dbReference type="InterPro" id="IPR047817">
    <property type="entry name" value="ABC2_TM_bact-type"/>
</dbReference>
<dbReference type="Pfam" id="PF01061">
    <property type="entry name" value="ABC2_membrane"/>
    <property type="match status" value="1"/>
</dbReference>
<evidence type="ECO:0000256" key="4">
    <source>
        <dbReference type="ARBA" id="ARBA00023136"/>
    </source>
</evidence>
<dbReference type="OrthoDB" id="9788252at2"/>
<dbReference type="PANTHER" id="PTHR43077:SF10">
    <property type="entry name" value="TRANSPORT PERMEASE PROTEIN"/>
    <property type="match status" value="1"/>
</dbReference>
<comment type="subcellular location">
    <subcellularLocation>
        <location evidence="5">Cell membrane</location>
        <topology evidence="5">Multi-pass membrane protein</topology>
    </subcellularLocation>
    <subcellularLocation>
        <location evidence="1">Membrane</location>
        <topology evidence="1">Multi-pass membrane protein</topology>
    </subcellularLocation>
</comment>
<gene>
    <name evidence="7" type="ORF">CK510_00155</name>
</gene>
<feature type="transmembrane region" description="Helical" evidence="5">
    <location>
        <begin position="95"/>
        <end position="115"/>
    </location>
</feature>
<keyword evidence="5" id="KW-1003">Cell membrane</keyword>
<comment type="similarity">
    <text evidence="5">Belongs to the ABC-2 integral membrane protein family.</text>
</comment>
<feature type="transmembrane region" description="Helical" evidence="5">
    <location>
        <begin position="169"/>
        <end position="191"/>
    </location>
</feature>
<protein>
    <recommendedName>
        <fullName evidence="5">Transport permease protein</fullName>
    </recommendedName>
</protein>
<feature type="transmembrane region" description="Helical" evidence="5">
    <location>
        <begin position="136"/>
        <end position="163"/>
    </location>
</feature>
<dbReference type="InterPro" id="IPR000412">
    <property type="entry name" value="ABC_2_transport"/>
</dbReference>
<dbReference type="PANTHER" id="PTHR43077">
    <property type="entry name" value="TRANSPORT PERMEASE YVFS-RELATED"/>
    <property type="match status" value="1"/>
</dbReference>
<feature type="transmembrane region" description="Helical" evidence="5">
    <location>
        <begin position="270"/>
        <end position="290"/>
    </location>
</feature>
<name>A0A2A2TQP5_9CYAN</name>
<dbReference type="RefSeq" id="WP_095719739.1">
    <property type="nucleotide sequence ID" value="NZ_NTFS01000001.1"/>
</dbReference>
<evidence type="ECO:0000256" key="5">
    <source>
        <dbReference type="RuleBase" id="RU361157"/>
    </source>
</evidence>
<organism evidence="7 8">
    <name type="scientific">Brunnivagina elsteri CCALA 953</name>
    <dbReference type="NCBI Taxonomy" id="987040"/>
    <lineage>
        <taxon>Bacteria</taxon>
        <taxon>Bacillati</taxon>
        <taxon>Cyanobacteriota</taxon>
        <taxon>Cyanophyceae</taxon>
        <taxon>Nostocales</taxon>
        <taxon>Calotrichaceae</taxon>
        <taxon>Brunnivagina</taxon>
    </lineage>
</organism>
<dbReference type="InterPro" id="IPR051328">
    <property type="entry name" value="T7SS_ABC-Transporter"/>
</dbReference>
<feature type="transmembrane region" description="Helical" evidence="5">
    <location>
        <begin position="55"/>
        <end position="75"/>
    </location>
</feature>
<comment type="caution">
    <text evidence="7">The sequence shown here is derived from an EMBL/GenBank/DDBJ whole genome shotgun (WGS) entry which is preliminary data.</text>
</comment>
<reference evidence="7 8" key="1">
    <citation type="submission" date="2017-08" db="EMBL/GenBank/DDBJ databases">
        <title>Draft genome sequence of filamentous cyanobacterium Calothrix elsteri CCALA 953.</title>
        <authorList>
            <person name="Gagunashvili A.N."/>
            <person name="Elster J."/>
            <person name="Andresson O.S."/>
        </authorList>
    </citation>
    <scope>NUCLEOTIDE SEQUENCE [LARGE SCALE GENOMIC DNA]</scope>
    <source>
        <strain evidence="7 8">CCALA 953</strain>
    </source>
</reference>
<dbReference type="PIRSF" id="PIRSF006648">
    <property type="entry name" value="DrrB"/>
    <property type="match status" value="1"/>
</dbReference>
<sequence>MSNTLTPPKSDPNWQQVASPQLYKNAAPSNFLSETIQETLALTKRLFIQLQRRPSSLLAGIIQPVMWLVLFGALFQNAPKGIFGNTTNYGQFLAAGVIVFTAFAGALNAGLPIMFDREFGFLNRLLVAPLASRFSIVFASAIFIISQSLLQAAVIVGAAAFLGAGLPDVAGLATITLIVFTLALGVTALSLGLAFTLPGHIELIAVIFVSTLPMLFASTALAPLAFMPDWLQVIATINPLSYAIEPIRYLYTHSDWNLNSIVMRSFWGDVSFGGALLVLVGFAAVALISIQPRLRKTLS</sequence>
<feature type="transmembrane region" description="Helical" evidence="5">
    <location>
        <begin position="203"/>
        <end position="226"/>
    </location>
</feature>
<evidence type="ECO:0000256" key="1">
    <source>
        <dbReference type="ARBA" id="ARBA00004141"/>
    </source>
</evidence>
<evidence type="ECO:0000256" key="2">
    <source>
        <dbReference type="ARBA" id="ARBA00022692"/>
    </source>
</evidence>
<evidence type="ECO:0000313" key="7">
    <source>
        <dbReference type="EMBL" id="PAX60760.1"/>
    </source>
</evidence>
<evidence type="ECO:0000259" key="6">
    <source>
        <dbReference type="PROSITE" id="PS51012"/>
    </source>
</evidence>
<dbReference type="GO" id="GO:0140359">
    <property type="term" value="F:ABC-type transporter activity"/>
    <property type="evidence" value="ECO:0007669"/>
    <property type="project" value="InterPro"/>
</dbReference>
<keyword evidence="3 5" id="KW-1133">Transmembrane helix</keyword>
<dbReference type="InterPro" id="IPR013525">
    <property type="entry name" value="ABC2_TM"/>
</dbReference>
<feature type="domain" description="ABC transmembrane type-2" evidence="6">
    <location>
        <begin position="55"/>
        <end position="297"/>
    </location>
</feature>